<keyword evidence="1" id="KW-0732">Signal</keyword>
<dbReference type="GeneID" id="33564647"/>
<dbReference type="EMBL" id="MCFF01000003">
    <property type="protein sequence ID" value="ORZ27792.1"/>
    <property type="molecule type" value="Genomic_DNA"/>
</dbReference>
<feature type="signal peptide" evidence="1">
    <location>
        <begin position="1"/>
        <end position="21"/>
    </location>
</feature>
<keyword evidence="3" id="KW-1185">Reference proteome</keyword>
<evidence type="ECO:0000313" key="2">
    <source>
        <dbReference type="EMBL" id="ORZ27792.1"/>
    </source>
</evidence>
<protein>
    <submittedName>
        <fullName evidence="2">Uncharacterized protein</fullName>
    </submittedName>
</protein>
<dbReference type="AlphaFoldDB" id="A0A1Y2H401"/>
<dbReference type="RefSeq" id="XP_021885495.1">
    <property type="nucleotide sequence ID" value="XM_022022803.1"/>
</dbReference>
<dbReference type="InParanoid" id="A0A1Y2H401"/>
<evidence type="ECO:0000256" key="1">
    <source>
        <dbReference type="SAM" id="SignalP"/>
    </source>
</evidence>
<dbReference type="Proteomes" id="UP000193648">
    <property type="component" value="Unassembled WGS sequence"/>
</dbReference>
<accession>A0A1Y2H401</accession>
<organism evidence="2 3">
    <name type="scientific">Lobosporangium transversale</name>
    <dbReference type="NCBI Taxonomy" id="64571"/>
    <lineage>
        <taxon>Eukaryota</taxon>
        <taxon>Fungi</taxon>
        <taxon>Fungi incertae sedis</taxon>
        <taxon>Mucoromycota</taxon>
        <taxon>Mortierellomycotina</taxon>
        <taxon>Mortierellomycetes</taxon>
        <taxon>Mortierellales</taxon>
        <taxon>Mortierellaceae</taxon>
        <taxon>Lobosporangium</taxon>
    </lineage>
</organism>
<feature type="chain" id="PRO_5012666237" evidence="1">
    <location>
        <begin position="22"/>
        <end position="131"/>
    </location>
</feature>
<sequence>MLVNLASIATTVLLLGSVISAAPGNPGQIVQIKSGTNWCMMMPPEEGGDIAASEDFAIAFCTNEDVDAPGAKIFPPGFIQSANFASGKGYVQVTGKIDRTKYSLAETDQGGQYDIKAPVGKYIYIFEIMNM</sequence>
<name>A0A1Y2H401_9FUNG</name>
<evidence type="ECO:0000313" key="3">
    <source>
        <dbReference type="Proteomes" id="UP000193648"/>
    </source>
</evidence>
<gene>
    <name evidence="2" type="ORF">BCR41DRAFT_345907</name>
</gene>
<proteinExistence type="predicted"/>
<dbReference type="OrthoDB" id="3044029at2759"/>
<comment type="caution">
    <text evidence="2">The sequence shown here is derived from an EMBL/GenBank/DDBJ whole genome shotgun (WGS) entry which is preliminary data.</text>
</comment>
<reference evidence="2 3" key="1">
    <citation type="submission" date="2016-07" db="EMBL/GenBank/DDBJ databases">
        <title>Pervasive Adenine N6-methylation of Active Genes in Fungi.</title>
        <authorList>
            <consortium name="DOE Joint Genome Institute"/>
            <person name="Mondo S.J."/>
            <person name="Dannebaum R.O."/>
            <person name="Kuo R.C."/>
            <person name="Labutti K."/>
            <person name="Haridas S."/>
            <person name="Kuo A."/>
            <person name="Salamov A."/>
            <person name="Ahrendt S.R."/>
            <person name="Lipzen A."/>
            <person name="Sullivan W."/>
            <person name="Andreopoulos W.B."/>
            <person name="Clum A."/>
            <person name="Lindquist E."/>
            <person name="Daum C."/>
            <person name="Ramamoorthy G.K."/>
            <person name="Gryganskyi A."/>
            <person name="Culley D."/>
            <person name="Magnuson J.K."/>
            <person name="James T.Y."/>
            <person name="O'Malley M.A."/>
            <person name="Stajich J.E."/>
            <person name="Spatafora J.W."/>
            <person name="Visel A."/>
            <person name="Grigoriev I.V."/>
        </authorList>
    </citation>
    <scope>NUCLEOTIDE SEQUENCE [LARGE SCALE GENOMIC DNA]</scope>
    <source>
        <strain evidence="2 3">NRRL 3116</strain>
    </source>
</reference>